<accession>A0A1H7W4S0</accession>
<name>A0A1H7W4S0_9BACT</name>
<dbReference type="AlphaFoldDB" id="A0A1H7W4S0"/>
<dbReference type="STRING" id="573321.SAMN04488505_103545"/>
<dbReference type="RefSeq" id="WP_089913523.1">
    <property type="nucleotide sequence ID" value="NZ_FOBB01000003.1"/>
</dbReference>
<evidence type="ECO:0000313" key="2">
    <source>
        <dbReference type="EMBL" id="SEM15977.1"/>
    </source>
</evidence>
<keyword evidence="2" id="KW-0238">DNA-binding</keyword>
<dbReference type="GO" id="GO:0003700">
    <property type="term" value="F:DNA-binding transcription factor activity"/>
    <property type="evidence" value="ECO:0007669"/>
    <property type="project" value="InterPro"/>
</dbReference>
<dbReference type="Proteomes" id="UP000198984">
    <property type="component" value="Unassembled WGS sequence"/>
</dbReference>
<dbReference type="PANTHER" id="PTHR33164:SF43">
    <property type="entry name" value="HTH-TYPE TRANSCRIPTIONAL REPRESSOR YETL"/>
    <property type="match status" value="1"/>
</dbReference>
<organism evidence="2 3">
    <name type="scientific">Chitinophaga rupis</name>
    <dbReference type="NCBI Taxonomy" id="573321"/>
    <lineage>
        <taxon>Bacteria</taxon>
        <taxon>Pseudomonadati</taxon>
        <taxon>Bacteroidota</taxon>
        <taxon>Chitinophagia</taxon>
        <taxon>Chitinophagales</taxon>
        <taxon>Chitinophagaceae</taxon>
        <taxon>Chitinophaga</taxon>
    </lineage>
</organism>
<dbReference type="PROSITE" id="PS50995">
    <property type="entry name" value="HTH_MARR_2"/>
    <property type="match status" value="1"/>
</dbReference>
<dbReference type="InterPro" id="IPR036390">
    <property type="entry name" value="WH_DNA-bd_sf"/>
</dbReference>
<evidence type="ECO:0000259" key="1">
    <source>
        <dbReference type="PROSITE" id="PS50995"/>
    </source>
</evidence>
<sequence>MSFYPALGFLVFGSRLRRLSEYFLMEVNKVYEQAGIPFDASWFPVFYVLSKQQPVPLIDIADTLEISHSAVSQMITSLRKKGLVKTAPCPDDGRRQLVMLTKKGEELLQQVQPIWTAITGAMTQLTASHKQSRQILDAIAQVEQAVQQVPLSARITTELAQTHPIQQ</sequence>
<protein>
    <submittedName>
        <fullName evidence="2">DNA-binding transcriptional regulator, MarR family</fullName>
    </submittedName>
</protein>
<proteinExistence type="predicted"/>
<gene>
    <name evidence="2" type="ORF">SAMN04488505_103545</name>
</gene>
<keyword evidence="3" id="KW-1185">Reference proteome</keyword>
<reference evidence="2 3" key="1">
    <citation type="submission" date="2016-10" db="EMBL/GenBank/DDBJ databases">
        <authorList>
            <person name="de Groot N.N."/>
        </authorList>
    </citation>
    <scope>NUCLEOTIDE SEQUENCE [LARGE SCALE GENOMIC DNA]</scope>
    <source>
        <strain evidence="2 3">DSM 21039</strain>
    </source>
</reference>
<dbReference type="InterPro" id="IPR000835">
    <property type="entry name" value="HTH_MarR-typ"/>
</dbReference>
<dbReference type="GO" id="GO:0003677">
    <property type="term" value="F:DNA binding"/>
    <property type="evidence" value="ECO:0007669"/>
    <property type="project" value="UniProtKB-KW"/>
</dbReference>
<dbReference type="Pfam" id="PF12802">
    <property type="entry name" value="MarR_2"/>
    <property type="match status" value="1"/>
</dbReference>
<evidence type="ECO:0000313" key="3">
    <source>
        <dbReference type="Proteomes" id="UP000198984"/>
    </source>
</evidence>
<dbReference type="SMART" id="SM00347">
    <property type="entry name" value="HTH_MARR"/>
    <property type="match status" value="1"/>
</dbReference>
<dbReference type="InterPro" id="IPR036388">
    <property type="entry name" value="WH-like_DNA-bd_sf"/>
</dbReference>
<dbReference type="SUPFAM" id="SSF46785">
    <property type="entry name" value="Winged helix' DNA-binding domain"/>
    <property type="match status" value="1"/>
</dbReference>
<dbReference type="Gene3D" id="1.10.10.10">
    <property type="entry name" value="Winged helix-like DNA-binding domain superfamily/Winged helix DNA-binding domain"/>
    <property type="match status" value="1"/>
</dbReference>
<feature type="domain" description="HTH marR-type" evidence="1">
    <location>
        <begin position="9"/>
        <end position="144"/>
    </location>
</feature>
<dbReference type="GO" id="GO:0006950">
    <property type="term" value="P:response to stress"/>
    <property type="evidence" value="ECO:0007669"/>
    <property type="project" value="TreeGrafter"/>
</dbReference>
<dbReference type="PANTHER" id="PTHR33164">
    <property type="entry name" value="TRANSCRIPTIONAL REGULATOR, MARR FAMILY"/>
    <property type="match status" value="1"/>
</dbReference>
<dbReference type="EMBL" id="FOBB01000003">
    <property type="protein sequence ID" value="SEM15977.1"/>
    <property type="molecule type" value="Genomic_DNA"/>
</dbReference>
<dbReference type="OrthoDB" id="759747at2"/>
<dbReference type="InterPro" id="IPR039422">
    <property type="entry name" value="MarR/SlyA-like"/>
</dbReference>